<evidence type="ECO:0000259" key="4">
    <source>
        <dbReference type="PROSITE" id="PS01124"/>
    </source>
</evidence>
<name>A0A0F5ITK3_9BACT</name>
<dbReference type="EMBL" id="AQHV01000021">
    <property type="protein sequence ID" value="KKB48886.1"/>
    <property type="molecule type" value="Genomic_DNA"/>
</dbReference>
<dbReference type="PANTHER" id="PTHR43280">
    <property type="entry name" value="ARAC-FAMILY TRANSCRIPTIONAL REGULATOR"/>
    <property type="match status" value="1"/>
</dbReference>
<dbReference type="InterPro" id="IPR020449">
    <property type="entry name" value="Tscrpt_reg_AraC-type_HTH"/>
</dbReference>
<dbReference type="Gene3D" id="1.10.10.60">
    <property type="entry name" value="Homeodomain-like"/>
    <property type="match status" value="2"/>
</dbReference>
<dbReference type="Gene3D" id="2.60.120.280">
    <property type="entry name" value="Regulatory protein AraC"/>
    <property type="match status" value="1"/>
</dbReference>
<dbReference type="InterPro" id="IPR009057">
    <property type="entry name" value="Homeodomain-like_sf"/>
</dbReference>
<dbReference type="GeneID" id="69980721"/>
<dbReference type="GO" id="GO:0043565">
    <property type="term" value="F:sequence-specific DNA binding"/>
    <property type="evidence" value="ECO:0007669"/>
    <property type="project" value="InterPro"/>
</dbReference>
<evidence type="ECO:0000313" key="5">
    <source>
        <dbReference type="EMBL" id="KKB48886.1"/>
    </source>
</evidence>
<dbReference type="AlphaFoldDB" id="A0A0F5ITK3"/>
<gene>
    <name evidence="5" type="ORF">HMPREF1535_04115</name>
</gene>
<comment type="caution">
    <text evidence="5">The sequence shown here is derived from an EMBL/GenBank/DDBJ whole genome shotgun (WGS) entry which is preliminary data.</text>
</comment>
<dbReference type="GO" id="GO:0003700">
    <property type="term" value="F:DNA-binding transcription factor activity"/>
    <property type="evidence" value="ECO:0007669"/>
    <property type="project" value="InterPro"/>
</dbReference>
<proteinExistence type="predicted"/>
<evidence type="ECO:0000256" key="3">
    <source>
        <dbReference type="ARBA" id="ARBA00023163"/>
    </source>
</evidence>
<dbReference type="PRINTS" id="PR00032">
    <property type="entry name" value="HTHARAC"/>
</dbReference>
<protein>
    <recommendedName>
        <fullName evidence="4">HTH araC/xylS-type domain-containing protein</fullName>
    </recommendedName>
</protein>
<reference evidence="5 6" key="1">
    <citation type="submission" date="2013-04" db="EMBL/GenBank/DDBJ databases">
        <title>The Genome Sequence of Parabacteroides goldsteinii DSM 19448.</title>
        <authorList>
            <consortium name="The Broad Institute Genomics Platform"/>
            <person name="Earl A."/>
            <person name="Ward D."/>
            <person name="Feldgarden M."/>
            <person name="Gevers D."/>
            <person name="Martens E."/>
            <person name="Sakamoto M."/>
            <person name="Benno Y."/>
            <person name="Song Y."/>
            <person name="Liu C."/>
            <person name="Lee J."/>
            <person name="Bolanos M."/>
            <person name="Vaisanen M.L."/>
            <person name="Finegold S.M."/>
            <person name="Walker B."/>
            <person name="Young S."/>
            <person name="Zeng Q."/>
            <person name="Gargeya S."/>
            <person name="Fitzgerald M."/>
            <person name="Haas B."/>
            <person name="Abouelleil A."/>
            <person name="Allen A.W."/>
            <person name="Alvarado L."/>
            <person name="Arachchi H.M."/>
            <person name="Berlin A.M."/>
            <person name="Chapman S.B."/>
            <person name="Gainer-Dewar J."/>
            <person name="Goldberg J."/>
            <person name="Griggs A."/>
            <person name="Gujja S."/>
            <person name="Hansen M."/>
            <person name="Howarth C."/>
            <person name="Imamovic A."/>
            <person name="Ireland A."/>
            <person name="Larimer J."/>
            <person name="McCowan C."/>
            <person name="Murphy C."/>
            <person name="Pearson M."/>
            <person name="Poon T.W."/>
            <person name="Priest M."/>
            <person name="Roberts A."/>
            <person name="Saif S."/>
            <person name="Shea T."/>
            <person name="Sisk P."/>
            <person name="Sykes S."/>
            <person name="Wortman J."/>
            <person name="Nusbaum C."/>
            <person name="Birren B."/>
        </authorList>
    </citation>
    <scope>NUCLEOTIDE SEQUENCE [LARGE SCALE GENOMIC DNA]</scope>
    <source>
        <strain evidence="5 6">DSM 19448</strain>
    </source>
</reference>
<accession>A0A0F5ITK3</accession>
<organism evidence="5 6">
    <name type="scientific">Parabacteroides goldsteinii DSM 19448 = WAL 12034</name>
    <dbReference type="NCBI Taxonomy" id="927665"/>
    <lineage>
        <taxon>Bacteria</taxon>
        <taxon>Pseudomonadati</taxon>
        <taxon>Bacteroidota</taxon>
        <taxon>Bacteroidia</taxon>
        <taxon>Bacteroidales</taxon>
        <taxon>Tannerellaceae</taxon>
        <taxon>Parabacteroides</taxon>
    </lineage>
</organism>
<dbReference type="Pfam" id="PF02311">
    <property type="entry name" value="AraC_binding"/>
    <property type="match status" value="1"/>
</dbReference>
<dbReference type="HOGENOM" id="CLU_000445_88_6_10"/>
<dbReference type="SUPFAM" id="SSF46689">
    <property type="entry name" value="Homeodomain-like"/>
    <property type="match status" value="2"/>
</dbReference>
<dbReference type="RefSeq" id="WP_007656161.1">
    <property type="nucleotide sequence ID" value="NZ_KQ033913.1"/>
</dbReference>
<dbReference type="InterPro" id="IPR003313">
    <property type="entry name" value="AraC-bd"/>
</dbReference>
<dbReference type="Proteomes" id="UP000033047">
    <property type="component" value="Unassembled WGS sequence"/>
</dbReference>
<dbReference type="InterPro" id="IPR018060">
    <property type="entry name" value="HTH_AraC"/>
</dbReference>
<feature type="domain" description="HTH araC/xylS-type" evidence="4">
    <location>
        <begin position="195"/>
        <end position="293"/>
    </location>
</feature>
<dbReference type="InterPro" id="IPR037923">
    <property type="entry name" value="HTH-like"/>
</dbReference>
<dbReference type="SUPFAM" id="SSF51215">
    <property type="entry name" value="Regulatory protein AraC"/>
    <property type="match status" value="1"/>
</dbReference>
<dbReference type="PANTHER" id="PTHR43280:SF30">
    <property type="entry name" value="MMSAB OPERON REGULATORY PROTEIN"/>
    <property type="match status" value="1"/>
</dbReference>
<evidence type="ECO:0000256" key="1">
    <source>
        <dbReference type="ARBA" id="ARBA00023015"/>
    </source>
</evidence>
<evidence type="ECO:0000256" key="2">
    <source>
        <dbReference type="ARBA" id="ARBA00023125"/>
    </source>
</evidence>
<keyword evidence="3" id="KW-0804">Transcription</keyword>
<sequence length="295" mass="34107">MNKHANNQIRYLTIGASDEDWGITVTTIGYQFIPPQSQYPLSGHPDSYNFKPQTGRILKEYQLVYITKGSGYFSSQSCKQQKIEAGTMILLFPGEWHSYYPDKETGWDEYWVGFRGIHIDKRVEKRFFTKEEPLHRIGLSATIVGLYEDILKFAMQEKSGYQQMISSIVLHIMGTVYYKKKNGAFTNTYVVDKINEARILMKEQVENPVSPEEIASQLGLGYSWFRRMFKEYTGVSPAQYQLQQKLLRAKELLTGSNLNISEIAYSLKFENAGQFSTFFKKKEGVTPSEFRERAH</sequence>
<keyword evidence="1" id="KW-0805">Transcription regulation</keyword>
<keyword evidence="2" id="KW-0238">DNA-binding</keyword>
<dbReference type="Pfam" id="PF12833">
    <property type="entry name" value="HTH_18"/>
    <property type="match status" value="1"/>
</dbReference>
<dbReference type="PATRIC" id="fig|927665.4.peg.4230"/>
<dbReference type="PROSITE" id="PS01124">
    <property type="entry name" value="HTH_ARAC_FAMILY_2"/>
    <property type="match status" value="1"/>
</dbReference>
<dbReference type="SMART" id="SM00342">
    <property type="entry name" value="HTH_ARAC"/>
    <property type="match status" value="1"/>
</dbReference>
<dbReference type="STRING" id="927665.HMPREF1535_04115"/>
<evidence type="ECO:0000313" key="6">
    <source>
        <dbReference type="Proteomes" id="UP000033047"/>
    </source>
</evidence>